<keyword evidence="9 16" id="KW-1133">Transmembrane helix</keyword>
<dbReference type="InterPro" id="IPR008427">
    <property type="entry name" value="Extracellular_membr_CFEM_dom"/>
</dbReference>
<dbReference type="GO" id="GO:0005576">
    <property type="term" value="C:extracellular region"/>
    <property type="evidence" value="ECO:0007669"/>
    <property type="project" value="UniProtKB-SubCell"/>
</dbReference>
<comment type="subcellular location">
    <subcellularLocation>
        <location evidence="2">Membrane</location>
        <topology evidence="2">Lipid-anchor</topology>
        <topology evidence="2">GPI-anchor</topology>
    </subcellularLocation>
    <subcellularLocation>
        <location evidence="1">Membrane</location>
        <topology evidence="1">Multi-pass membrane protein</topology>
    </subcellularLocation>
    <subcellularLocation>
        <location evidence="3">Secreted</location>
    </subcellularLocation>
</comment>
<keyword evidence="14" id="KW-0349">Heme</keyword>
<evidence type="ECO:0000256" key="14">
    <source>
        <dbReference type="PROSITE-ProRule" id="PRU01356"/>
    </source>
</evidence>
<feature type="disulfide bond" evidence="14">
    <location>
        <begin position="20"/>
        <end position="51"/>
    </location>
</feature>
<feature type="binding site" description="axial binding residue" evidence="14">
    <location>
        <position position="34"/>
    </location>
    <ligand>
        <name>heme</name>
        <dbReference type="ChEBI" id="CHEBI:30413"/>
    </ligand>
    <ligandPart>
        <name>Fe</name>
        <dbReference type="ChEBI" id="CHEBI:18248"/>
    </ligandPart>
</feature>
<evidence type="ECO:0000259" key="17">
    <source>
        <dbReference type="PROSITE" id="PS52012"/>
    </source>
</evidence>
<gene>
    <name evidence="18" type="ORF">JX265_005193</name>
</gene>
<reference evidence="18" key="1">
    <citation type="submission" date="2021-03" db="EMBL/GenBank/DDBJ databases">
        <title>Revisited historic fungal species revealed as producer of novel bioactive compounds through whole genome sequencing and comparative genomics.</title>
        <authorList>
            <person name="Vignolle G.A."/>
            <person name="Hochenegger N."/>
            <person name="Mach R.L."/>
            <person name="Mach-Aigner A.R."/>
            <person name="Javad Rahimi M."/>
            <person name="Salim K.A."/>
            <person name="Chan C.M."/>
            <person name="Lim L.B.L."/>
            <person name="Cai F."/>
            <person name="Druzhinina I.S."/>
            <person name="U'Ren J.M."/>
            <person name="Derntl C."/>
        </authorList>
    </citation>
    <scope>NUCLEOTIDE SEQUENCE</scope>
    <source>
        <strain evidence="18">TUCIM 5799</strain>
    </source>
</reference>
<evidence type="ECO:0000313" key="19">
    <source>
        <dbReference type="Proteomes" id="UP000829685"/>
    </source>
</evidence>
<dbReference type="GO" id="GO:0046872">
    <property type="term" value="F:metal ion binding"/>
    <property type="evidence" value="ECO:0007669"/>
    <property type="project" value="UniProtKB-UniRule"/>
</dbReference>
<keyword evidence="14" id="KW-0479">Metal-binding</keyword>
<feature type="transmembrane region" description="Helical" evidence="16">
    <location>
        <begin position="237"/>
        <end position="257"/>
    </location>
</feature>
<evidence type="ECO:0000256" key="6">
    <source>
        <dbReference type="ARBA" id="ARBA00022622"/>
    </source>
</evidence>
<evidence type="ECO:0000256" key="4">
    <source>
        <dbReference type="ARBA" id="ARBA00010031"/>
    </source>
</evidence>
<evidence type="ECO:0000256" key="10">
    <source>
        <dbReference type="ARBA" id="ARBA00023136"/>
    </source>
</evidence>
<feature type="disulfide bond" evidence="14">
    <location>
        <begin position="39"/>
        <end position="72"/>
    </location>
</feature>
<evidence type="ECO:0000256" key="9">
    <source>
        <dbReference type="ARBA" id="ARBA00022989"/>
    </source>
</evidence>
<organism evidence="18 19">
    <name type="scientific">Neoarthrinium moseri</name>
    <dbReference type="NCBI Taxonomy" id="1658444"/>
    <lineage>
        <taxon>Eukaryota</taxon>
        <taxon>Fungi</taxon>
        <taxon>Dikarya</taxon>
        <taxon>Ascomycota</taxon>
        <taxon>Pezizomycotina</taxon>
        <taxon>Sordariomycetes</taxon>
        <taxon>Xylariomycetidae</taxon>
        <taxon>Amphisphaeriales</taxon>
        <taxon>Apiosporaceae</taxon>
        <taxon>Neoarthrinium</taxon>
    </lineage>
</organism>
<keyword evidence="6" id="KW-0325">Glycoprotein</keyword>
<evidence type="ECO:0000313" key="18">
    <source>
        <dbReference type="EMBL" id="KAI1873571.1"/>
    </source>
</evidence>
<feature type="domain" description="CFEM" evidence="17">
    <location>
        <begin position="1"/>
        <end position="99"/>
    </location>
</feature>
<keyword evidence="12" id="KW-0449">Lipoprotein</keyword>
<dbReference type="Pfam" id="PF20684">
    <property type="entry name" value="Fung_rhodopsin"/>
    <property type="match status" value="1"/>
</dbReference>
<evidence type="ECO:0000256" key="2">
    <source>
        <dbReference type="ARBA" id="ARBA00004589"/>
    </source>
</evidence>
<dbReference type="SMART" id="SM00747">
    <property type="entry name" value="CFEM"/>
    <property type="match status" value="1"/>
</dbReference>
<feature type="transmembrane region" description="Helical" evidence="16">
    <location>
        <begin position="163"/>
        <end position="185"/>
    </location>
</feature>
<evidence type="ECO:0000256" key="5">
    <source>
        <dbReference type="ARBA" id="ARBA00022525"/>
    </source>
</evidence>
<dbReference type="PROSITE" id="PS52012">
    <property type="entry name" value="CFEM"/>
    <property type="match status" value="1"/>
</dbReference>
<dbReference type="InterPro" id="IPR052337">
    <property type="entry name" value="SAT4-like"/>
</dbReference>
<feature type="region of interest" description="Disordered" evidence="15">
    <location>
        <begin position="379"/>
        <end position="401"/>
    </location>
</feature>
<evidence type="ECO:0000256" key="3">
    <source>
        <dbReference type="ARBA" id="ARBA00004613"/>
    </source>
</evidence>
<comment type="similarity">
    <text evidence="13">Belongs to the SAT4 family.</text>
</comment>
<dbReference type="Pfam" id="PF05730">
    <property type="entry name" value="CFEM"/>
    <property type="match status" value="1"/>
</dbReference>
<keyword evidence="19" id="KW-1185">Reference proteome</keyword>
<sequence>MGDSHLAVLMGQLPRCALSCFTTALGQSSCGLADIGCQCTNQALNAVIESCVLSHCTIPEALNTKNITQTICGAPIRYQAAAYLPVSVTLMAIASALMLMRLGYQKFISASGLCLDDWFILVTWIVSITSSVVNHVLIMHNGLGRDMWTLSIDTVGEFLRGLYLMELCYFTEALFIKLSMIAFYLRIFPDKNIQRTLIGTAIFVGISGVVFLLSAIFQCTPVAFFWKQVETQQGRCLDIGALACAHGAVSIALDIWLLMIPLSRLRGLQMSRGKKMGVASMFLIGSFVTVISVARLAALAKMRKLTNLTWDYYEALLWSVVEVTVGIMCTCMPSLRLTFVRVARCLRTKKPHIYVYGGPDSSIESSCTDKFNSTKGKLSLNSAEKPLPRLPDSPPGQSVDFTKQTQDDAWNDNTHLLVPFRTVRVYIKRPAHVER</sequence>
<keyword evidence="10 16" id="KW-0472">Membrane</keyword>
<name>A0A9P9WPB8_9PEZI</name>
<keyword evidence="6" id="KW-0336">GPI-anchor</keyword>
<keyword evidence="14" id="KW-0408">Iron</keyword>
<feature type="transmembrane region" description="Helical" evidence="16">
    <location>
        <begin position="197"/>
        <end position="217"/>
    </location>
</feature>
<comment type="similarity">
    <text evidence="4">Belongs to the RBT5 family.</text>
</comment>
<keyword evidence="11 14" id="KW-1015">Disulfide bond</keyword>
<dbReference type="InterPro" id="IPR049326">
    <property type="entry name" value="Rhodopsin_dom_fungi"/>
</dbReference>
<feature type="transmembrane region" description="Helical" evidence="16">
    <location>
        <begin position="119"/>
        <end position="143"/>
    </location>
</feature>
<dbReference type="PANTHER" id="PTHR33048">
    <property type="entry name" value="PTH11-LIKE INTEGRAL MEMBRANE PROTEIN (AFU_ORTHOLOGUE AFUA_5G11245)"/>
    <property type="match status" value="1"/>
</dbReference>
<feature type="transmembrane region" description="Helical" evidence="16">
    <location>
        <begin position="80"/>
        <end position="99"/>
    </location>
</feature>
<keyword evidence="8" id="KW-0732">Signal</keyword>
<evidence type="ECO:0000256" key="13">
    <source>
        <dbReference type="ARBA" id="ARBA00038359"/>
    </source>
</evidence>
<evidence type="ECO:0000256" key="12">
    <source>
        <dbReference type="ARBA" id="ARBA00023288"/>
    </source>
</evidence>
<feature type="transmembrane region" description="Helical" evidence="16">
    <location>
        <begin position="317"/>
        <end position="339"/>
    </location>
</feature>
<proteinExistence type="inferred from homology"/>
<keyword evidence="7 16" id="KW-0812">Transmembrane</keyword>
<dbReference type="AlphaFoldDB" id="A0A9P9WPB8"/>
<evidence type="ECO:0000256" key="8">
    <source>
        <dbReference type="ARBA" id="ARBA00022729"/>
    </source>
</evidence>
<feature type="disulfide bond" evidence="14">
    <location>
        <begin position="30"/>
        <end position="37"/>
    </location>
</feature>
<dbReference type="EMBL" id="JAFIMR010000010">
    <property type="protein sequence ID" value="KAI1873571.1"/>
    <property type="molecule type" value="Genomic_DNA"/>
</dbReference>
<feature type="disulfide bond" evidence="14">
    <location>
        <begin position="16"/>
        <end position="56"/>
    </location>
</feature>
<dbReference type="GO" id="GO:0098552">
    <property type="term" value="C:side of membrane"/>
    <property type="evidence" value="ECO:0007669"/>
    <property type="project" value="UniProtKB-KW"/>
</dbReference>
<dbReference type="PANTHER" id="PTHR33048:SF143">
    <property type="entry name" value="EXTRACELLULAR MEMBRANE PROTEIN CFEM DOMAIN-CONTAINING PROTEIN-RELATED"/>
    <property type="match status" value="1"/>
</dbReference>
<evidence type="ECO:0000256" key="11">
    <source>
        <dbReference type="ARBA" id="ARBA00023157"/>
    </source>
</evidence>
<evidence type="ECO:0000256" key="1">
    <source>
        <dbReference type="ARBA" id="ARBA00004141"/>
    </source>
</evidence>
<protein>
    <recommendedName>
        <fullName evidence="17">CFEM domain-containing protein</fullName>
    </recommendedName>
</protein>
<evidence type="ECO:0000256" key="15">
    <source>
        <dbReference type="SAM" id="MobiDB-lite"/>
    </source>
</evidence>
<accession>A0A9P9WPB8</accession>
<dbReference type="Proteomes" id="UP000829685">
    <property type="component" value="Unassembled WGS sequence"/>
</dbReference>
<evidence type="ECO:0000256" key="7">
    <source>
        <dbReference type="ARBA" id="ARBA00022692"/>
    </source>
</evidence>
<evidence type="ECO:0000256" key="16">
    <source>
        <dbReference type="SAM" id="Phobius"/>
    </source>
</evidence>
<keyword evidence="5" id="KW-0964">Secreted</keyword>
<feature type="transmembrane region" description="Helical" evidence="16">
    <location>
        <begin position="278"/>
        <end position="297"/>
    </location>
</feature>
<comment type="caution">
    <text evidence="18">The sequence shown here is derived from an EMBL/GenBank/DDBJ whole genome shotgun (WGS) entry which is preliminary data.</text>
</comment>